<dbReference type="EMBL" id="HE804045">
    <property type="protein sequence ID" value="CCH27656.1"/>
    <property type="molecule type" value="Genomic_DNA"/>
</dbReference>
<name>K0JQ51_SACES</name>
<evidence type="ECO:0000313" key="4">
    <source>
        <dbReference type="Proteomes" id="UP000006281"/>
    </source>
</evidence>
<accession>K0JQ51</accession>
<feature type="domain" description="Putative Flp pilus-assembly TadG-like N-terminal" evidence="2">
    <location>
        <begin position="62"/>
        <end position="107"/>
    </location>
</feature>
<dbReference type="STRING" id="1179773.BN6_03240"/>
<dbReference type="RefSeq" id="WP_015097770.1">
    <property type="nucleotide sequence ID" value="NC_019673.1"/>
</dbReference>
<keyword evidence="1" id="KW-0812">Transmembrane</keyword>
<dbReference type="InterPro" id="IPR021202">
    <property type="entry name" value="Rv3654c-like"/>
</dbReference>
<evidence type="ECO:0000256" key="1">
    <source>
        <dbReference type="SAM" id="Phobius"/>
    </source>
</evidence>
<feature type="transmembrane region" description="Helical" evidence="1">
    <location>
        <begin position="63"/>
        <end position="83"/>
    </location>
</feature>
<keyword evidence="1" id="KW-1133">Transmembrane helix</keyword>
<dbReference type="Pfam" id="PF13400">
    <property type="entry name" value="Tad"/>
    <property type="match status" value="1"/>
</dbReference>
<dbReference type="PATRIC" id="fig|1179773.3.peg.330"/>
<evidence type="ECO:0000313" key="3">
    <source>
        <dbReference type="EMBL" id="CCH27656.1"/>
    </source>
</evidence>
<organism evidence="3 4">
    <name type="scientific">Saccharothrix espanaensis (strain ATCC 51144 / DSM 44229 / JCM 9112 / NBRC 15066 / NRRL 15764)</name>
    <dbReference type="NCBI Taxonomy" id="1179773"/>
    <lineage>
        <taxon>Bacteria</taxon>
        <taxon>Bacillati</taxon>
        <taxon>Actinomycetota</taxon>
        <taxon>Actinomycetes</taxon>
        <taxon>Pseudonocardiales</taxon>
        <taxon>Pseudonocardiaceae</taxon>
        <taxon>Saccharothrix</taxon>
    </lineage>
</organism>
<keyword evidence="4" id="KW-1185">Reference proteome</keyword>
<dbReference type="Proteomes" id="UP000006281">
    <property type="component" value="Chromosome"/>
</dbReference>
<dbReference type="InterPro" id="IPR028087">
    <property type="entry name" value="Tad_N"/>
</dbReference>
<reference evidence="3 4" key="1">
    <citation type="journal article" date="2012" name="BMC Genomics">
        <title>Complete genome sequence of Saccharothrix espanaensis DSM 44229T and comparison to the other completely sequenced Pseudonocardiaceae.</title>
        <authorList>
            <person name="Strobel T."/>
            <person name="Al-Dilaimi A."/>
            <person name="Blom J."/>
            <person name="Gessner A."/>
            <person name="Kalinowski J."/>
            <person name="Luzhetska M."/>
            <person name="Puhler A."/>
            <person name="Szczepanowski R."/>
            <person name="Bechthold A."/>
            <person name="Ruckert C."/>
        </authorList>
    </citation>
    <scope>NUCLEOTIDE SEQUENCE [LARGE SCALE GENOMIC DNA]</scope>
    <source>
        <strain evidence="4">ATCC 51144 / DSM 44229 / JCM 9112 / NBRC 15066 / NRRL 15764</strain>
    </source>
</reference>
<keyword evidence="1" id="KW-0472">Membrane</keyword>
<dbReference type="AlphaFoldDB" id="K0JQ51"/>
<evidence type="ECO:0000259" key="2">
    <source>
        <dbReference type="Pfam" id="PF13400"/>
    </source>
</evidence>
<protein>
    <submittedName>
        <fullName evidence="3">Putative secreted protein</fullName>
    </submittedName>
</protein>
<dbReference type="HOGENOM" id="CLU_1554168_0_0_11"/>
<gene>
    <name evidence="3" type="ordered locus">BN6_03240</name>
</gene>
<proteinExistence type="predicted"/>
<sequence length="172" mass="16918">MGEPSARSGLAACALAARALVTGSRALAAHAARALSVRARVDGERSALGRGAGRAVVGDERGAASVLAVALLGVLGAAVVFGVRYGEVVVGRHRVVAAADLAAVAAAGWIEQGAARACGRAEWVVRRMGGELVSCVVSGVEVVVEVRAARGKGLGSVFGAPAARARAGSGEG</sequence>
<dbReference type="NCBIfam" id="TIGR03816">
    <property type="entry name" value="tadE_like_DECH"/>
    <property type="match status" value="1"/>
</dbReference>
<dbReference type="KEGG" id="sesp:BN6_03240"/>